<dbReference type="PANTHER" id="PTHR43081">
    <property type="entry name" value="ADENYLATE CYCLASE, TERMINAL-DIFFERENTIATION SPECIFIC-RELATED"/>
    <property type="match status" value="1"/>
</dbReference>
<keyword evidence="3" id="KW-1185">Reference proteome</keyword>
<dbReference type="InterPro" id="IPR050697">
    <property type="entry name" value="Adenylyl/Guanylyl_Cyclase_3/4"/>
</dbReference>
<dbReference type="Proteomes" id="UP000256845">
    <property type="component" value="Unassembled WGS sequence"/>
</dbReference>
<dbReference type="GO" id="GO:0035556">
    <property type="term" value="P:intracellular signal transduction"/>
    <property type="evidence" value="ECO:0007669"/>
    <property type="project" value="InterPro"/>
</dbReference>
<gene>
    <name evidence="2" type="ORF">DFP90_104267</name>
</gene>
<dbReference type="InterPro" id="IPR029787">
    <property type="entry name" value="Nucleotide_cyclase"/>
</dbReference>
<dbReference type="EMBL" id="QRDW01000004">
    <property type="protein sequence ID" value="RED50991.1"/>
    <property type="molecule type" value="Genomic_DNA"/>
</dbReference>
<dbReference type="SMART" id="SM00044">
    <property type="entry name" value="CYCc"/>
    <property type="match status" value="1"/>
</dbReference>
<dbReference type="GO" id="GO:0004016">
    <property type="term" value="F:adenylate cyclase activity"/>
    <property type="evidence" value="ECO:0007669"/>
    <property type="project" value="UniProtKB-ARBA"/>
</dbReference>
<dbReference type="AlphaFoldDB" id="A0A3D9HNV8"/>
<comment type="caution">
    <text evidence="2">The sequence shown here is derived from an EMBL/GenBank/DDBJ whole genome shotgun (WGS) entry which is preliminary data.</text>
</comment>
<dbReference type="InterPro" id="IPR001054">
    <property type="entry name" value="A/G_cyclase"/>
</dbReference>
<evidence type="ECO:0000259" key="1">
    <source>
        <dbReference type="PROSITE" id="PS50125"/>
    </source>
</evidence>
<name>A0A3D9HNV8_9PROT</name>
<organism evidence="2 3">
    <name type="scientific">Aestuariispira insulae</name>
    <dbReference type="NCBI Taxonomy" id="1461337"/>
    <lineage>
        <taxon>Bacteria</taxon>
        <taxon>Pseudomonadati</taxon>
        <taxon>Pseudomonadota</taxon>
        <taxon>Alphaproteobacteria</taxon>
        <taxon>Rhodospirillales</taxon>
        <taxon>Kiloniellaceae</taxon>
        <taxon>Aestuariispira</taxon>
    </lineage>
</organism>
<dbReference type="Pfam" id="PF00211">
    <property type="entry name" value="Guanylate_cyc"/>
    <property type="match status" value="1"/>
</dbReference>
<dbReference type="PANTHER" id="PTHR43081:SF11">
    <property type="entry name" value="BLR2264 PROTEIN"/>
    <property type="match status" value="1"/>
</dbReference>
<sequence length="417" mass="46350">MDSHQIPNILAPEDQARLLLRETDGWALSPVLDWMFSSSAKTLDATELLRGLVDELLAVGAPINRIRYSFWTIHPQIAAITFIWTKTDDHIEQVSVPHGIRETGAWIGSPAEKVVNTQQLQRYRMDELDFDKEHPVLRELHVQGVTDYVGIPMRAASGEYHTVFISTDRPVGFCDQDISKFNRMCDFLQPKVEVLAMRSMSVELLNTYVGARTGQRVLRGQIKRGDGELIEAALWFSDLRDFTALTESLPAEELLDVLNTYFEFVFDAVNEFGGEVLRFIGDAMLIVFTAETAGGPKEACRAALKAAERAFLSLASFNEGREKQGKPEIRFGVGLHEGTVIYGNVGAPARLDFTVMGPAVNRTARLEGLTKDVGCPLLMSKDFAAIADVETVSRGIHKMRGVEEPQEVFSLQSCQGI</sequence>
<feature type="domain" description="Guanylate cyclase" evidence="1">
    <location>
        <begin position="233"/>
        <end position="367"/>
    </location>
</feature>
<proteinExistence type="predicted"/>
<evidence type="ECO:0000313" key="2">
    <source>
        <dbReference type="EMBL" id="RED50991.1"/>
    </source>
</evidence>
<evidence type="ECO:0000313" key="3">
    <source>
        <dbReference type="Proteomes" id="UP000256845"/>
    </source>
</evidence>
<protein>
    <submittedName>
        <fullName evidence="2">Adenylate cyclase</fullName>
    </submittedName>
</protein>
<dbReference type="PROSITE" id="PS50125">
    <property type="entry name" value="GUANYLATE_CYCLASE_2"/>
    <property type="match status" value="1"/>
</dbReference>
<dbReference type="Gene3D" id="3.30.70.1230">
    <property type="entry name" value="Nucleotide cyclase"/>
    <property type="match status" value="1"/>
</dbReference>
<accession>A0A3D9HNV8</accession>
<dbReference type="SUPFAM" id="SSF55073">
    <property type="entry name" value="Nucleotide cyclase"/>
    <property type="match status" value="1"/>
</dbReference>
<reference evidence="2 3" key="1">
    <citation type="submission" date="2018-07" db="EMBL/GenBank/DDBJ databases">
        <title>Genomic Encyclopedia of Type Strains, Phase III (KMG-III): the genomes of soil and plant-associated and newly described type strains.</title>
        <authorList>
            <person name="Whitman W."/>
        </authorList>
    </citation>
    <scope>NUCLEOTIDE SEQUENCE [LARGE SCALE GENOMIC DNA]</scope>
    <source>
        <strain evidence="2 3">CECT 8488</strain>
    </source>
</reference>
<dbReference type="GO" id="GO:0006171">
    <property type="term" value="P:cAMP biosynthetic process"/>
    <property type="evidence" value="ECO:0007669"/>
    <property type="project" value="TreeGrafter"/>
</dbReference>
<dbReference type="CDD" id="cd07302">
    <property type="entry name" value="CHD"/>
    <property type="match status" value="1"/>
</dbReference>